<proteinExistence type="predicted"/>
<dbReference type="InterPro" id="IPR006521">
    <property type="entry name" value="Tail_protein_I"/>
</dbReference>
<keyword evidence="2" id="KW-1185">Reference proteome</keyword>
<comment type="caution">
    <text evidence="1">The sequence shown here is derived from an EMBL/GenBank/DDBJ whole genome shotgun (WGS) entry which is preliminary data.</text>
</comment>
<dbReference type="Proteomes" id="UP000321617">
    <property type="component" value="Unassembled WGS sequence"/>
</dbReference>
<dbReference type="OrthoDB" id="370073at2"/>
<dbReference type="NCBIfam" id="TIGR01634">
    <property type="entry name" value="tail_P2_I"/>
    <property type="match status" value="1"/>
</dbReference>
<dbReference type="NCBIfam" id="TIGR02242">
    <property type="entry name" value="tail_TIGR02242"/>
    <property type="match status" value="1"/>
</dbReference>
<gene>
    <name evidence="1" type="ORF">LX16_4815</name>
</gene>
<dbReference type="EMBL" id="VLLL01000010">
    <property type="protein sequence ID" value="TWJ07656.1"/>
    <property type="molecule type" value="Genomic_DNA"/>
</dbReference>
<dbReference type="InterPro" id="IPR011748">
    <property type="entry name" value="Unchr_phage_tail-like"/>
</dbReference>
<dbReference type="Pfam" id="PF09684">
    <property type="entry name" value="Tail_P2_I"/>
    <property type="match status" value="1"/>
</dbReference>
<accession>A0A562UPY2</accession>
<sequence length="189" mass="20504">MRGAIPGLPTPHPLSARLPSVYLGDDFTTRFTEAFDEVLAPLFTVLDCLPQYFDPALCPPDFLEWLAGWVAFPLDGAWDDARRREVVGNAVELHRWRGTSRGLAAQVRLMTGGEVEVVDSGGCTWSREPGADPPGDQLPGVEVRVRPAPGSRVHPERLRAAILDAVPAHVPVRVRIVAHGRAEVPGPPS</sequence>
<organism evidence="1 2">
    <name type="scientific">Stackebrandtia albiflava</name>
    <dbReference type="NCBI Taxonomy" id="406432"/>
    <lineage>
        <taxon>Bacteria</taxon>
        <taxon>Bacillati</taxon>
        <taxon>Actinomycetota</taxon>
        <taxon>Actinomycetes</taxon>
        <taxon>Glycomycetales</taxon>
        <taxon>Glycomycetaceae</taxon>
        <taxon>Stackebrandtia</taxon>
    </lineage>
</organism>
<reference evidence="1 2" key="1">
    <citation type="journal article" date="2013" name="Stand. Genomic Sci.">
        <title>Genomic Encyclopedia of Type Strains, Phase I: The one thousand microbial genomes (KMG-I) project.</title>
        <authorList>
            <person name="Kyrpides N.C."/>
            <person name="Woyke T."/>
            <person name="Eisen J.A."/>
            <person name="Garrity G."/>
            <person name="Lilburn T.G."/>
            <person name="Beck B.J."/>
            <person name="Whitman W.B."/>
            <person name="Hugenholtz P."/>
            <person name="Klenk H.P."/>
        </authorList>
    </citation>
    <scope>NUCLEOTIDE SEQUENCE [LARGE SCALE GENOMIC DNA]</scope>
    <source>
        <strain evidence="1 2">DSM 45044</strain>
    </source>
</reference>
<dbReference type="RefSeq" id="WP_147143662.1">
    <property type="nucleotide sequence ID" value="NZ_BAABIJ010000006.1"/>
</dbReference>
<evidence type="ECO:0000313" key="2">
    <source>
        <dbReference type="Proteomes" id="UP000321617"/>
    </source>
</evidence>
<evidence type="ECO:0000313" key="1">
    <source>
        <dbReference type="EMBL" id="TWJ07656.1"/>
    </source>
</evidence>
<protein>
    <submittedName>
        <fullName evidence="1">Phage tail P2-like protein</fullName>
    </submittedName>
</protein>
<dbReference type="AlphaFoldDB" id="A0A562UPY2"/>
<name>A0A562UPY2_9ACTN</name>